<evidence type="ECO:0000313" key="3">
    <source>
        <dbReference type="EMBL" id="SES35724.1"/>
    </source>
</evidence>
<evidence type="ECO:0000256" key="1">
    <source>
        <dbReference type="SAM" id="Phobius"/>
    </source>
</evidence>
<name>A0A1H9WPH8_9PSEU</name>
<feature type="domain" description="Putative sensor" evidence="2">
    <location>
        <begin position="27"/>
        <end position="207"/>
    </location>
</feature>
<gene>
    <name evidence="3" type="ORF">SAMN04487818_11141</name>
</gene>
<dbReference type="AlphaFoldDB" id="A0A1H9WPH8"/>
<feature type="transmembrane region" description="Helical" evidence="1">
    <location>
        <begin position="114"/>
        <end position="147"/>
    </location>
</feature>
<evidence type="ECO:0000313" key="4">
    <source>
        <dbReference type="Proteomes" id="UP000199051"/>
    </source>
</evidence>
<dbReference type="EMBL" id="FOGI01000011">
    <property type="protein sequence ID" value="SES35724.1"/>
    <property type="molecule type" value="Genomic_DNA"/>
</dbReference>
<sequence length="226" mass="24529">MGAVDSGGVIERDGTRPNPSVLGSLGYLAMNLPLGIAGFVAVVTLFSVGLSTAVVWVGLPVLALAVMGARLGARVERARVYAMLDTYIASPYVPLPERGRWKTRVRDVATWRDVSYFVLLLPIGVFEFTVMITMWSLTLGLLFLPIYYRYLPEASWRVGDWDHPLIVVDSFVESLPFAALGLLLLAVALPVTKGLGRAHAYYARALLGPAPSFFGSYRAEPLPSGV</sequence>
<dbReference type="InterPro" id="IPR025828">
    <property type="entry name" value="Put_sensor_dom"/>
</dbReference>
<dbReference type="Pfam" id="PF13796">
    <property type="entry name" value="Sensor"/>
    <property type="match status" value="1"/>
</dbReference>
<dbReference type="STRING" id="155974.SAMN04487818_11141"/>
<reference evidence="4" key="1">
    <citation type="submission" date="2016-10" db="EMBL/GenBank/DDBJ databases">
        <authorList>
            <person name="Varghese N."/>
            <person name="Submissions S."/>
        </authorList>
    </citation>
    <scope>NUCLEOTIDE SEQUENCE [LARGE SCALE GENOMIC DNA]</scope>
    <source>
        <strain evidence="4">DSM 44260</strain>
    </source>
</reference>
<organism evidence="3 4">
    <name type="scientific">Actinokineospora terrae</name>
    <dbReference type="NCBI Taxonomy" id="155974"/>
    <lineage>
        <taxon>Bacteria</taxon>
        <taxon>Bacillati</taxon>
        <taxon>Actinomycetota</taxon>
        <taxon>Actinomycetes</taxon>
        <taxon>Pseudonocardiales</taxon>
        <taxon>Pseudonocardiaceae</taxon>
        <taxon>Actinokineospora</taxon>
    </lineage>
</organism>
<dbReference type="Proteomes" id="UP000199051">
    <property type="component" value="Unassembled WGS sequence"/>
</dbReference>
<keyword evidence="1" id="KW-0472">Membrane</keyword>
<feature type="transmembrane region" description="Helical" evidence="1">
    <location>
        <begin position="167"/>
        <end position="189"/>
    </location>
</feature>
<keyword evidence="1" id="KW-0812">Transmembrane</keyword>
<evidence type="ECO:0000259" key="2">
    <source>
        <dbReference type="Pfam" id="PF13796"/>
    </source>
</evidence>
<protein>
    <submittedName>
        <fullName evidence="3">Putative sensor</fullName>
    </submittedName>
</protein>
<feature type="transmembrane region" description="Helical" evidence="1">
    <location>
        <begin position="25"/>
        <end position="47"/>
    </location>
</feature>
<feature type="transmembrane region" description="Helical" evidence="1">
    <location>
        <begin position="53"/>
        <end position="73"/>
    </location>
</feature>
<proteinExistence type="predicted"/>
<keyword evidence="1" id="KW-1133">Transmembrane helix</keyword>
<accession>A0A1H9WPH8</accession>
<keyword evidence="4" id="KW-1185">Reference proteome</keyword>